<proteinExistence type="predicted"/>
<name>A0A2N9HTR4_FAGSY</name>
<protein>
    <submittedName>
        <fullName evidence="1">Uncharacterized protein</fullName>
    </submittedName>
</protein>
<sequence>MSDFDDLGIVGKLALPTFLTVQALHRGEFGFARYDLANGGRRNVPYAKGVLALGPSCSGSERIFAQTLPPKWAVLSTILTKIWLSVGPFFRSFGHNSLVSRPFSTRKVRNRSSHHVSIRIGQGGGQFDSSFRSGQRSGQTLVKLGQPWSNLVEFGQSSPKLWEMYPGPRFKGFWAWWVLVGLETARSNLGQTSGECVPDPSSWGHLMCRAFVGSGRLRFGLSRFACPTPEKIPGVKMGL</sequence>
<dbReference type="AlphaFoldDB" id="A0A2N9HTR4"/>
<evidence type="ECO:0000313" key="1">
    <source>
        <dbReference type="EMBL" id="SPD17416.1"/>
    </source>
</evidence>
<dbReference type="EMBL" id="OIVN01004445">
    <property type="protein sequence ID" value="SPD17416.1"/>
    <property type="molecule type" value="Genomic_DNA"/>
</dbReference>
<reference evidence="1" key="1">
    <citation type="submission" date="2018-02" db="EMBL/GenBank/DDBJ databases">
        <authorList>
            <person name="Cohen D.B."/>
            <person name="Kent A.D."/>
        </authorList>
    </citation>
    <scope>NUCLEOTIDE SEQUENCE</scope>
</reference>
<accession>A0A2N9HTR4</accession>
<organism evidence="1">
    <name type="scientific">Fagus sylvatica</name>
    <name type="common">Beechnut</name>
    <dbReference type="NCBI Taxonomy" id="28930"/>
    <lineage>
        <taxon>Eukaryota</taxon>
        <taxon>Viridiplantae</taxon>
        <taxon>Streptophyta</taxon>
        <taxon>Embryophyta</taxon>
        <taxon>Tracheophyta</taxon>
        <taxon>Spermatophyta</taxon>
        <taxon>Magnoliopsida</taxon>
        <taxon>eudicotyledons</taxon>
        <taxon>Gunneridae</taxon>
        <taxon>Pentapetalae</taxon>
        <taxon>rosids</taxon>
        <taxon>fabids</taxon>
        <taxon>Fagales</taxon>
        <taxon>Fagaceae</taxon>
        <taxon>Fagus</taxon>
    </lineage>
</organism>
<gene>
    <name evidence="1" type="ORF">FSB_LOCUS45298</name>
</gene>